<dbReference type="AlphaFoldDB" id="A0A146K9X1"/>
<comment type="similarity">
    <text evidence="3">Belongs to the eukaryotic ribosomal protein eS30 family.</text>
</comment>
<dbReference type="GO" id="GO:0006412">
    <property type="term" value="P:translation"/>
    <property type="evidence" value="ECO:0007669"/>
    <property type="project" value="InterPro"/>
</dbReference>
<dbReference type="Pfam" id="PF04758">
    <property type="entry name" value="Ribosomal_S30"/>
    <property type="match status" value="1"/>
</dbReference>
<evidence type="ECO:0000256" key="3">
    <source>
        <dbReference type="RuleBase" id="RU364011"/>
    </source>
</evidence>
<accession>A0A146K9X1</accession>
<sequence length="72" mass="7978">MARAHGGLANAGKVRKQTPKVTKQQKSRSVTGRAALRAQYKKFFCSDQLMFNGKAISPNSFILRKKRGLVAE</sequence>
<dbReference type="PANTHER" id="PTHR12650">
    <property type="entry name" value="40S RIBOSOMAL PROTEIN S30/UBIQUITIN-LIKE PROTEIN FUBI"/>
    <property type="match status" value="1"/>
</dbReference>
<dbReference type="GO" id="GO:0022627">
    <property type="term" value="C:cytosolic small ribosomal subunit"/>
    <property type="evidence" value="ECO:0007669"/>
    <property type="project" value="TreeGrafter"/>
</dbReference>
<proteinExistence type="inferred from homology"/>
<dbReference type="InterPro" id="IPR006846">
    <property type="entry name" value="Ribosomal_eS30"/>
</dbReference>
<evidence type="ECO:0000256" key="1">
    <source>
        <dbReference type="ARBA" id="ARBA00022980"/>
    </source>
</evidence>
<feature type="compositionally biased region" description="Basic residues" evidence="4">
    <location>
        <begin position="13"/>
        <end position="26"/>
    </location>
</feature>
<dbReference type="EMBL" id="GDID01004397">
    <property type="protein sequence ID" value="JAP92209.1"/>
    <property type="molecule type" value="Transcribed_RNA"/>
</dbReference>
<gene>
    <name evidence="5" type="ORF">TPC1_15929</name>
</gene>
<dbReference type="GO" id="GO:0003735">
    <property type="term" value="F:structural constituent of ribosome"/>
    <property type="evidence" value="ECO:0007669"/>
    <property type="project" value="UniProtKB-UniRule"/>
</dbReference>
<keyword evidence="1 3" id="KW-0689">Ribosomal protein</keyword>
<organism evidence="5">
    <name type="scientific">Trepomonas sp. PC1</name>
    <dbReference type="NCBI Taxonomy" id="1076344"/>
    <lineage>
        <taxon>Eukaryota</taxon>
        <taxon>Metamonada</taxon>
        <taxon>Diplomonadida</taxon>
        <taxon>Hexamitidae</taxon>
        <taxon>Hexamitinae</taxon>
        <taxon>Trepomonas</taxon>
    </lineage>
</organism>
<evidence type="ECO:0000256" key="2">
    <source>
        <dbReference type="ARBA" id="ARBA00023274"/>
    </source>
</evidence>
<protein>
    <recommendedName>
        <fullName evidence="3">40S ribosomal protein S30</fullName>
    </recommendedName>
</protein>
<feature type="region of interest" description="Disordered" evidence="4">
    <location>
        <begin position="1"/>
        <end position="32"/>
    </location>
</feature>
<name>A0A146K9X1_9EUKA</name>
<keyword evidence="2 3" id="KW-0687">Ribonucleoprotein</keyword>
<evidence type="ECO:0000313" key="5">
    <source>
        <dbReference type="EMBL" id="JAP92209.1"/>
    </source>
</evidence>
<dbReference type="PANTHER" id="PTHR12650:SF15">
    <property type="entry name" value="RIBOSOMAL PROTEIN S30, ISOFORM A"/>
    <property type="match status" value="1"/>
</dbReference>
<reference evidence="5" key="1">
    <citation type="submission" date="2015-07" db="EMBL/GenBank/DDBJ databases">
        <title>Adaptation to a free-living lifestyle via gene acquisitions in the diplomonad Trepomonas sp. PC1.</title>
        <authorList>
            <person name="Xu F."/>
            <person name="Jerlstrom-Hultqvist J."/>
            <person name="Kolisko M."/>
            <person name="Simpson A.G.B."/>
            <person name="Roger A.J."/>
            <person name="Svard S.G."/>
            <person name="Andersson J.O."/>
        </authorList>
    </citation>
    <scope>NUCLEOTIDE SEQUENCE</scope>
    <source>
        <strain evidence="5">PC1</strain>
    </source>
</reference>
<evidence type="ECO:0000256" key="4">
    <source>
        <dbReference type="SAM" id="MobiDB-lite"/>
    </source>
</evidence>